<dbReference type="AlphaFoldDB" id="W0VDM2"/>
<dbReference type="EMBL" id="HG322949">
    <property type="protein sequence ID" value="CDG86011.1"/>
    <property type="molecule type" value="Genomic_DNA"/>
</dbReference>
<organism evidence="6 7">
    <name type="scientific">Janthinobacterium agaricidamnosum NBRC 102515 = DSM 9628</name>
    <dbReference type="NCBI Taxonomy" id="1349767"/>
    <lineage>
        <taxon>Bacteria</taxon>
        <taxon>Pseudomonadati</taxon>
        <taxon>Pseudomonadota</taxon>
        <taxon>Betaproteobacteria</taxon>
        <taxon>Burkholderiales</taxon>
        <taxon>Oxalobacteraceae</taxon>
        <taxon>Janthinobacterium</taxon>
    </lineage>
</organism>
<name>W0VDM2_9BURK</name>
<dbReference type="PROSITE" id="PS50931">
    <property type="entry name" value="HTH_LYSR"/>
    <property type="match status" value="1"/>
</dbReference>
<evidence type="ECO:0000259" key="5">
    <source>
        <dbReference type="PROSITE" id="PS50931"/>
    </source>
</evidence>
<dbReference type="Gene3D" id="1.10.10.10">
    <property type="entry name" value="Winged helix-like DNA-binding domain superfamily/Winged helix DNA-binding domain"/>
    <property type="match status" value="1"/>
</dbReference>
<dbReference type="InterPro" id="IPR058163">
    <property type="entry name" value="LysR-type_TF_proteobact-type"/>
</dbReference>
<dbReference type="KEGG" id="jag:GJA_5415"/>
<dbReference type="STRING" id="1349767.GJA_5415"/>
<evidence type="ECO:0000313" key="7">
    <source>
        <dbReference type="Proteomes" id="UP000027604"/>
    </source>
</evidence>
<evidence type="ECO:0000256" key="2">
    <source>
        <dbReference type="ARBA" id="ARBA00023015"/>
    </source>
</evidence>
<keyword evidence="3" id="KW-0238">DNA-binding</keyword>
<dbReference type="RefSeq" id="WP_038497851.1">
    <property type="nucleotide sequence ID" value="NZ_BCTH01000020.1"/>
</dbReference>
<dbReference type="SUPFAM" id="SSF46785">
    <property type="entry name" value="Winged helix' DNA-binding domain"/>
    <property type="match status" value="1"/>
</dbReference>
<dbReference type="InterPro" id="IPR036390">
    <property type="entry name" value="WH_DNA-bd_sf"/>
</dbReference>
<keyword evidence="4" id="KW-0804">Transcription</keyword>
<evidence type="ECO:0000313" key="6">
    <source>
        <dbReference type="EMBL" id="CDG86011.1"/>
    </source>
</evidence>
<protein>
    <submittedName>
        <fullName evidence="6">Bacterial regulatory helix-turn-helix, lysR family protein</fullName>
    </submittedName>
</protein>
<keyword evidence="2" id="KW-0805">Transcription regulation</keyword>
<reference evidence="6 7" key="1">
    <citation type="journal article" date="2015" name="Genome Announc.">
        <title>Genome Sequence of Mushroom Soft-Rot Pathogen Janthinobacterium agaricidamnosum.</title>
        <authorList>
            <person name="Graupner K."/>
            <person name="Lackner G."/>
            <person name="Hertweck C."/>
        </authorList>
    </citation>
    <scope>NUCLEOTIDE SEQUENCE [LARGE SCALE GENOMIC DNA]</scope>
    <source>
        <strain evidence="7">NBRC 102515 / DSM 9628</strain>
    </source>
</reference>
<dbReference type="Proteomes" id="UP000027604">
    <property type="component" value="Chromosome I"/>
</dbReference>
<comment type="similarity">
    <text evidence="1">Belongs to the LysR transcriptional regulatory family.</text>
</comment>
<dbReference type="PANTHER" id="PTHR30537:SF72">
    <property type="entry name" value="LYSR FAMILY TRANSCRIPTIONAL REGULATOR"/>
    <property type="match status" value="1"/>
</dbReference>
<dbReference type="GO" id="GO:0003700">
    <property type="term" value="F:DNA-binding transcription factor activity"/>
    <property type="evidence" value="ECO:0007669"/>
    <property type="project" value="InterPro"/>
</dbReference>
<dbReference type="HOGENOM" id="CLU_039613_16_1_4"/>
<feature type="domain" description="HTH lysR-type" evidence="5">
    <location>
        <begin position="1"/>
        <end position="60"/>
    </location>
</feature>
<proteinExistence type="inferred from homology"/>
<evidence type="ECO:0000256" key="3">
    <source>
        <dbReference type="ARBA" id="ARBA00023125"/>
    </source>
</evidence>
<dbReference type="PATRIC" id="fig|1349767.4.peg.2006"/>
<dbReference type="Pfam" id="PF00126">
    <property type="entry name" value="HTH_1"/>
    <property type="match status" value="1"/>
</dbReference>
<dbReference type="PANTHER" id="PTHR30537">
    <property type="entry name" value="HTH-TYPE TRANSCRIPTIONAL REGULATOR"/>
    <property type="match status" value="1"/>
</dbReference>
<dbReference type="InterPro" id="IPR000847">
    <property type="entry name" value="LysR_HTH_N"/>
</dbReference>
<dbReference type="eggNOG" id="COG0583">
    <property type="taxonomic scope" value="Bacteria"/>
</dbReference>
<dbReference type="InterPro" id="IPR036388">
    <property type="entry name" value="WH-like_DNA-bd_sf"/>
</dbReference>
<keyword evidence="7" id="KW-1185">Reference proteome</keyword>
<dbReference type="InterPro" id="IPR005119">
    <property type="entry name" value="LysR_subst-bd"/>
</dbReference>
<gene>
    <name evidence="6" type="ORF">GJA_5415</name>
</gene>
<dbReference type="GO" id="GO:0043565">
    <property type="term" value="F:sequence-specific DNA binding"/>
    <property type="evidence" value="ECO:0007669"/>
    <property type="project" value="TreeGrafter"/>
</dbReference>
<evidence type="ECO:0000256" key="4">
    <source>
        <dbReference type="ARBA" id="ARBA00023163"/>
    </source>
</evidence>
<dbReference type="CDD" id="cd08422">
    <property type="entry name" value="PBP2_CrgA_like"/>
    <property type="match status" value="1"/>
</dbReference>
<dbReference type="GO" id="GO:0006351">
    <property type="term" value="P:DNA-templated transcription"/>
    <property type="evidence" value="ECO:0007669"/>
    <property type="project" value="TreeGrafter"/>
</dbReference>
<evidence type="ECO:0000256" key="1">
    <source>
        <dbReference type="ARBA" id="ARBA00009437"/>
    </source>
</evidence>
<dbReference type="OrthoDB" id="8675247at2"/>
<dbReference type="Gene3D" id="3.40.190.290">
    <property type="match status" value="1"/>
</dbReference>
<accession>W0VDM2</accession>
<dbReference type="SUPFAM" id="SSF53850">
    <property type="entry name" value="Periplasmic binding protein-like II"/>
    <property type="match status" value="1"/>
</dbReference>
<dbReference type="Pfam" id="PF03466">
    <property type="entry name" value="LysR_substrate"/>
    <property type="match status" value="1"/>
</dbReference>
<sequence>MLNRLEMLRIFCSAADTGSFKEAAIRLGISPQAVTRAVQELEQLQGELLFHRNTRQVQITAFGEALAERARSAVQQLDALFEPHVDDDELAGLVRIAAPASLAKAVILPVLTSIAARYTKINFDLRLSDERADVVNDKIDIGIRIGPLRDNRFVVRLAAKMQLRVVATPDCIARHGVPVTCTDLDRVPTAAMYDSNTGRPWPWIFAGGQHAFPDGARFVCDDAEAELMAVLAGMAFGQAPSFLADQHIAAGRLVAVMQALDPAPWDMYIYRPQRGPMSARLRLVFDALGAALAQCG</sequence>